<dbReference type="SUPFAM" id="SSF52058">
    <property type="entry name" value="L domain-like"/>
    <property type="match status" value="2"/>
</dbReference>
<evidence type="ECO:0000256" key="6">
    <source>
        <dbReference type="ARBA" id="ARBA00022729"/>
    </source>
</evidence>
<keyword evidence="9 13" id="KW-0472">Membrane</keyword>
<dbReference type="EMBL" id="JAAIUW010000013">
    <property type="protein sequence ID" value="KAF7803759.1"/>
    <property type="molecule type" value="Genomic_DNA"/>
</dbReference>
<comment type="caution">
    <text evidence="16">The sequence shown here is derived from an EMBL/GenBank/DDBJ whole genome shotgun (WGS) entry which is preliminary data.</text>
</comment>
<gene>
    <name evidence="16" type="ORF">G2W53_042870</name>
</gene>
<dbReference type="Pfam" id="PF13855">
    <property type="entry name" value="LRR_8"/>
    <property type="match status" value="2"/>
</dbReference>
<evidence type="ECO:0000256" key="7">
    <source>
        <dbReference type="ARBA" id="ARBA00022737"/>
    </source>
</evidence>
<evidence type="ECO:0000256" key="10">
    <source>
        <dbReference type="ARBA" id="ARBA00023170"/>
    </source>
</evidence>
<comment type="similarity">
    <text evidence="2">Belongs to the RLP family.</text>
</comment>
<evidence type="ECO:0000256" key="8">
    <source>
        <dbReference type="ARBA" id="ARBA00022989"/>
    </source>
</evidence>
<dbReference type="Pfam" id="PF00560">
    <property type="entry name" value="LRR_1"/>
    <property type="match status" value="6"/>
</dbReference>
<dbReference type="Proteomes" id="UP000634136">
    <property type="component" value="Unassembled WGS sequence"/>
</dbReference>
<evidence type="ECO:0000256" key="5">
    <source>
        <dbReference type="ARBA" id="ARBA00022692"/>
    </source>
</evidence>
<dbReference type="Gene3D" id="3.80.10.10">
    <property type="entry name" value="Ribonuclease Inhibitor"/>
    <property type="match status" value="2"/>
</dbReference>
<keyword evidence="7" id="KW-0677">Repeat</keyword>
<dbReference type="InterPro" id="IPR001611">
    <property type="entry name" value="Leu-rich_rpt"/>
</dbReference>
<evidence type="ECO:0000313" key="17">
    <source>
        <dbReference type="Proteomes" id="UP000634136"/>
    </source>
</evidence>
<accession>A0A834SUM4</accession>
<evidence type="ECO:0000256" key="2">
    <source>
        <dbReference type="ARBA" id="ARBA00009592"/>
    </source>
</evidence>
<feature type="transmembrane region" description="Helical" evidence="13">
    <location>
        <begin position="1055"/>
        <end position="1077"/>
    </location>
</feature>
<dbReference type="SUPFAM" id="SSF52047">
    <property type="entry name" value="RNI-like"/>
    <property type="match status" value="1"/>
</dbReference>
<keyword evidence="8 13" id="KW-1133">Transmembrane helix</keyword>
<evidence type="ECO:0000256" key="1">
    <source>
        <dbReference type="ARBA" id="ARBA00004251"/>
    </source>
</evidence>
<dbReference type="SMART" id="SM00369">
    <property type="entry name" value="LRR_TYP"/>
    <property type="match status" value="11"/>
</dbReference>
<dbReference type="AlphaFoldDB" id="A0A834SUM4"/>
<feature type="region of interest" description="Disordered" evidence="12">
    <location>
        <begin position="1025"/>
        <end position="1044"/>
    </location>
</feature>
<keyword evidence="4" id="KW-0433">Leucine-rich repeat</keyword>
<keyword evidence="10 16" id="KW-0675">Receptor</keyword>
<evidence type="ECO:0000259" key="15">
    <source>
        <dbReference type="Pfam" id="PF08263"/>
    </source>
</evidence>
<evidence type="ECO:0000256" key="3">
    <source>
        <dbReference type="ARBA" id="ARBA00022475"/>
    </source>
</evidence>
<proteinExistence type="inferred from homology"/>
<dbReference type="GO" id="GO:0005886">
    <property type="term" value="C:plasma membrane"/>
    <property type="evidence" value="ECO:0007669"/>
    <property type="project" value="UniProtKB-SubCell"/>
</dbReference>
<feature type="chain" id="PRO_5032607002" evidence="14">
    <location>
        <begin position="21"/>
        <end position="1110"/>
    </location>
</feature>
<evidence type="ECO:0000256" key="14">
    <source>
        <dbReference type="SAM" id="SignalP"/>
    </source>
</evidence>
<feature type="signal peptide" evidence="14">
    <location>
        <begin position="1"/>
        <end position="20"/>
    </location>
</feature>
<evidence type="ECO:0000256" key="9">
    <source>
        <dbReference type="ARBA" id="ARBA00023136"/>
    </source>
</evidence>
<keyword evidence="16" id="KW-0418">Kinase</keyword>
<keyword evidence="3" id="KW-1003">Cell membrane</keyword>
<dbReference type="InterPro" id="IPR013210">
    <property type="entry name" value="LRR_N_plant-typ"/>
</dbReference>
<dbReference type="FunFam" id="3.80.10.10:FF:000111">
    <property type="entry name" value="LRR receptor-like serine/threonine-protein kinase ERECTA"/>
    <property type="match status" value="1"/>
</dbReference>
<dbReference type="InterPro" id="IPR051502">
    <property type="entry name" value="RLP_Defense_Trigger"/>
</dbReference>
<organism evidence="16 17">
    <name type="scientific">Senna tora</name>
    <dbReference type="NCBI Taxonomy" id="362788"/>
    <lineage>
        <taxon>Eukaryota</taxon>
        <taxon>Viridiplantae</taxon>
        <taxon>Streptophyta</taxon>
        <taxon>Embryophyta</taxon>
        <taxon>Tracheophyta</taxon>
        <taxon>Spermatophyta</taxon>
        <taxon>Magnoliopsida</taxon>
        <taxon>eudicotyledons</taxon>
        <taxon>Gunneridae</taxon>
        <taxon>Pentapetalae</taxon>
        <taxon>rosids</taxon>
        <taxon>fabids</taxon>
        <taxon>Fabales</taxon>
        <taxon>Fabaceae</taxon>
        <taxon>Caesalpinioideae</taxon>
        <taxon>Cassia clade</taxon>
        <taxon>Senna</taxon>
    </lineage>
</organism>
<dbReference type="PRINTS" id="PR00019">
    <property type="entry name" value="LEURICHRPT"/>
</dbReference>
<evidence type="ECO:0000256" key="11">
    <source>
        <dbReference type="ARBA" id="ARBA00023180"/>
    </source>
</evidence>
<reference evidence="16" key="1">
    <citation type="submission" date="2020-09" db="EMBL/GenBank/DDBJ databases">
        <title>Genome-Enabled Discovery of Anthraquinone Biosynthesis in Senna tora.</title>
        <authorList>
            <person name="Kang S.-H."/>
            <person name="Pandey R.P."/>
            <person name="Lee C.-M."/>
            <person name="Sim J.-S."/>
            <person name="Jeong J.-T."/>
            <person name="Choi B.-S."/>
            <person name="Jung M."/>
            <person name="Ginzburg D."/>
            <person name="Zhao K."/>
            <person name="Won S.Y."/>
            <person name="Oh T.-J."/>
            <person name="Yu Y."/>
            <person name="Kim N.-H."/>
            <person name="Lee O.R."/>
            <person name="Lee T.-H."/>
            <person name="Bashyal P."/>
            <person name="Kim T.-S."/>
            <person name="Lee W.-H."/>
            <person name="Kawkins C."/>
            <person name="Kim C.-K."/>
            <person name="Kim J.S."/>
            <person name="Ahn B.O."/>
            <person name="Rhee S.Y."/>
            <person name="Sohng J.K."/>
        </authorList>
    </citation>
    <scope>NUCLEOTIDE SEQUENCE</scope>
    <source>
        <tissue evidence="16">Leaf</tissue>
    </source>
</reference>
<dbReference type="Pfam" id="PF08263">
    <property type="entry name" value="LRRNT_2"/>
    <property type="match status" value="1"/>
</dbReference>
<evidence type="ECO:0000256" key="12">
    <source>
        <dbReference type="SAM" id="MobiDB-lite"/>
    </source>
</evidence>
<evidence type="ECO:0000313" key="16">
    <source>
        <dbReference type="EMBL" id="KAF7803759.1"/>
    </source>
</evidence>
<keyword evidence="11" id="KW-0325">Glycoprotein</keyword>
<keyword evidence="5 13" id="KW-0812">Transmembrane</keyword>
<dbReference type="PANTHER" id="PTHR48062:SF67">
    <property type="entry name" value="LEUCINE-RICH REPEAT-CONTAINING N-TERMINAL PLANT-TYPE DOMAIN-CONTAINING PROTEIN"/>
    <property type="match status" value="1"/>
</dbReference>
<dbReference type="InterPro" id="IPR003591">
    <property type="entry name" value="Leu-rich_rpt_typical-subtyp"/>
</dbReference>
<dbReference type="FunFam" id="3.80.10.10:FF:000095">
    <property type="entry name" value="LRR receptor-like serine/threonine-protein kinase GSO1"/>
    <property type="match status" value="1"/>
</dbReference>
<dbReference type="InterPro" id="IPR032675">
    <property type="entry name" value="LRR_dom_sf"/>
</dbReference>
<keyword evidence="17" id="KW-1185">Reference proteome</keyword>
<evidence type="ECO:0000256" key="13">
    <source>
        <dbReference type="SAM" id="Phobius"/>
    </source>
</evidence>
<sequence length="1110" mass="123885">MKMGWDNLVVLVGVIVVLHAEVMRKSMGIWLEDEKRALVDIKHSLFVQNASLGHPLLPSWDVSDPKSDSCKWEGVLCHSSSGHLITLSLSNLPATTLDDGYYMDCPDSMSLNMSLFLPFHQLATLNLSINCFHHLFAIQDGQSESTLSMLESLDLSWNPHLNESIIKSLTALTSLKNLNIARCDMSGPFPIQDGGISNSTFPMLETLDLSHNYDLEESSVINFLSALTSLKNLNLANCSISGPFLMQDGGSNSTFSMLENLDLTGNQYLNWTIIKFLTAFTSLKTLNLIDCNMNGPFPIQELSVLRNLDVLNLSHNLLRSPSSTFQDVHLLSNLTKLRILDLSRNQVDKSIFKYLIALPTLKSLFLSGNYQGMNGILIHTDLCKMKELQELDLSNNDLTGTLDACLANLTSLRALDLSSNSLSGSISGSLVAHLVHLEYLSLSNNKFEGSFSLNFLANNSKLKVLSLGPMNNSKTFQVETENPPNWIPSFQLEYLGMPSCQVNLLSRTIPTFLLYQHALKYVDLSKNNLVGTFPFWLLVNNSRSLTSVLLDGNSFVEFHLPSHLNQPFDQLVFLNLSNNKFQGNLPRNIGYFLHRLEYLDVSRNMFDGDIPISIGEMSYLKSLDLSNNNFSGKIPKDILIRCIDLTDLRLSHNSLQGSIFPTPMNLGYFEVFLVNNNQFNGTLLKDGVSISGWVVDISSNKLSGMLPSWIAKSSDMLSVSRNNFEGEIPVDLCKTDFLTILDLSHNRFSGTIPSCLFNLSSLRLIDLGSNNLTGTIPEASRDSSFGIIDLSNNQLSGSIPKSFYKHSPLAILSLAKNKLEGQLSSEICELQQINILDLSHNKFTGSIPSCFNNMSFGLYPLVSNFEGFESSGNRGYYYNSHFWFNAPENTYWLSFGEDEVQLVTKSISLSYKGDGLMSGLDLSSNQLMGGIPEQIGDLHALHALNLSHNHLNGTIPESFRKMIQMESLDLSSNNLIGGIPMQLQDLTFLSTFNVCYNNLSGRAPDQGQFANFDESNYKGNPYLSWSDSNRRKETPSETPLKNSTEGSECFIDLTAFYWSFGASYVMVILTLVTILWINPRWRNVCRVFKHPKKKHACPSLFLVRVPVCMW</sequence>
<protein>
    <submittedName>
        <fullName evidence="16">LRR receptor-like serine/threonine-protein kinase FLS2</fullName>
    </submittedName>
</protein>
<dbReference type="GO" id="GO:0016301">
    <property type="term" value="F:kinase activity"/>
    <property type="evidence" value="ECO:0007669"/>
    <property type="project" value="UniProtKB-KW"/>
</dbReference>
<feature type="domain" description="Leucine-rich repeat-containing N-terminal plant-type" evidence="15">
    <location>
        <begin position="32"/>
        <end position="77"/>
    </location>
</feature>
<keyword evidence="16" id="KW-0808">Transferase</keyword>
<evidence type="ECO:0000256" key="4">
    <source>
        <dbReference type="ARBA" id="ARBA00022614"/>
    </source>
</evidence>
<name>A0A834SUM4_9FABA</name>
<keyword evidence="6 14" id="KW-0732">Signal</keyword>
<dbReference type="PANTHER" id="PTHR48062">
    <property type="entry name" value="RECEPTOR-LIKE PROTEIN 14"/>
    <property type="match status" value="1"/>
</dbReference>
<dbReference type="OrthoDB" id="4691307at2759"/>
<comment type="subcellular location">
    <subcellularLocation>
        <location evidence="1">Cell membrane</location>
        <topology evidence="1">Single-pass type I membrane protein</topology>
    </subcellularLocation>
</comment>